<dbReference type="Proteomes" id="UP001059209">
    <property type="component" value="Chromosome"/>
</dbReference>
<protein>
    <submittedName>
        <fullName evidence="1">Tetratricopeptide repeat protein</fullName>
    </submittedName>
</protein>
<dbReference type="SUPFAM" id="SSF48452">
    <property type="entry name" value="TPR-like"/>
    <property type="match status" value="1"/>
</dbReference>
<reference evidence="1" key="1">
    <citation type="submission" date="2022-09" db="EMBL/GenBank/DDBJ databases">
        <title>Maribacter litopenaei sp. nov., isolated from the intestinal tract of the Pacific White Shrimp, Litopenaeus vannamei.</title>
        <authorList>
            <person name="Kim S.Y."/>
            <person name="Hwang C.Y."/>
        </authorList>
    </citation>
    <scope>NUCLEOTIDE SEQUENCE</scope>
    <source>
        <strain evidence="1">HL-LV01</strain>
    </source>
</reference>
<sequence length="116" mass="13168">MKRKFIFILALVFYQADAQSIKIQFADSLFVNGNYINAINEYSKLGLEKASLQIARAYNAIGNFEKAIAQYKALVSENSTLGIAKFELAKLYLKTKKYFRAKELLGILTAEFPRES</sequence>
<name>A0ABY5Y9A4_9FLAO</name>
<gene>
    <name evidence="1" type="ORF">NYZ99_02375</name>
</gene>
<dbReference type="RefSeq" id="WP_260573307.1">
    <property type="nucleotide sequence ID" value="NZ_CP104205.1"/>
</dbReference>
<dbReference type="Gene3D" id="1.25.40.10">
    <property type="entry name" value="Tetratricopeptide repeat domain"/>
    <property type="match status" value="1"/>
</dbReference>
<evidence type="ECO:0000313" key="2">
    <source>
        <dbReference type="Proteomes" id="UP001059209"/>
    </source>
</evidence>
<dbReference type="Pfam" id="PF13174">
    <property type="entry name" value="TPR_6"/>
    <property type="match status" value="2"/>
</dbReference>
<dbReference type="InterPro" id="IPR019734">
    <property type="entry name" value="TPR_rpt"/>
</dbReference>
<dbReference type="EMBL" id="CP104205">
    <property type="protein sequence ID" value="UWX55416.1"/>
    <property type="molecule type" value="Genomic_DNA"/>
</dbReference>
<accession>A0ABY5Y9A4</accession>
<dbReference type="InterPro" id="IPR011990">
    <property type="entry name" value="TPR-like_helical_dom_sf"/>
</dbReference>
<proteinExistence type="predicted"/>
<organism evidence="1 2">
    <name type="scientific">Maribacter litopenaei</name>
    <dbReference type="NCBI Taxonomy" id="2976127"/>
    <lineage>
        <taxon>Bacteria</taxon>
        <taxon>Pseudomonadati</taxon>
        <taxon>Bacteroidota</taxon>
        <taxon>Flavobacteriia</taxon>
        <taxon>Flavobacteriales</taxon>
        <taxon>Flavobacteriaceae</taxon>
        <taxon>Maribacter</taxon>
    </lineage>
</organism>
<keyword evidence="2" id="KW-1185">Reference proteome</keyword>
<evidence type="ECO:0000313" key="1">
    <source>
        <dbReference type="EMBL" id="UWX55416.1"/>
    </source>
</evidence>